<keyword evidence="4 6" id="KW-1133">Transmembrane helix</keyword>
<evidence type="ECO:0000256" key="5">
    <source>
        <dbReference type="ARBA" id="ARBA00023136"/>
    </source>
</evidence>
<dbReference type="Pfam" id="PF04145">
    <property type="entry name" value="Ctr"/>
    <property type="match status" value="1"/>
</dbReference>
<gene>
    <name evidence="7" type="ORF">DASC09_008470</name>
</gene>
<name>A0AAV5QFJ9_9ASCO</name>
<evidence type="ECO:0000256" key="2">
    <source>
        <dbReference type="ARBA" id="ARBA00006921"/>
    </source>
</evidence>
<evidence type="ECO:0000256" key="3">
    <source>
        <dbReference type="ARBA" id="ARBA00022692"/>
    </source>
</evidence>
<keyword evidence="6" id="KW-0187">Copper transport</keyword>
<reference evidence="7 8" key="1">
    <citation type="journal article" date="2023" name="Elife">
        <title>Identification of key yeast species and microbe-microbe interactions impacting larval growth of Drosophila in the wild.</title>
        <authorList>
            <person name="Mure A."/>
            <person name="Sugiura Y."/>
            <person name="Maeda R."/>
            <person name="Honda K."/>
            <person name="Sakurai N."/>
            <person name="Takahashi Y."/>
            <person name="Watada M."/>
            <person name="Katoh T."/>
            <person name="Gotoh A."/>
            <person name="Gotoh Y."/>
            <person name="Taniguchi I."/>
            <person name="Nakamura K."/>
            <person name="Hayashi T."/>
            <person name="Katayama T."/>
            <person name="Uemura T."/>
            <person name="Hattori Y."/>
        </authorList>
    </citation>
    <scope>NUCLEOTIDE SEQUENCE [LARGE SCALE GENOMIC DNA]</scope>
    <source>
        <strain evidence="7 8">SC-9</strain>
    </source>
</reference>
<dbReference type="PANTHER" id="PTHR12483">
    <property type="entry name" value="SOLUTE CARRIER FAMILY 31 COPPER TRANSPORTERS"/>
    <property type="match status" value="1"/>
</dbReference>
<dbReference type="EMBL" id="BTFZ01000001">
    <property type="protein sequence ID" value="GMM33522.1"/>
    <property type="molecule type" value="Genomic_DNA"/>
</dbReference>
<accession>A0AAV5QFJ9</accession>
<protein>
    <recommendedName>
        <fullName evidence="6">Copper transport protein</fullName>
    </recommendedName>
</protein>
<comment type="subcellular location">
    <subcellularLocation>
        <location evidence="1 6">Membrane</location>
        <topology evidence="1 6">Multi-pass membrane protein</topology>
    </subcellularLocation>
</comment>
<sequence length="223" mass="25584">MNMGSSSTASTGAKCKISMLWNWYTIDSCFISRSWHVHSKGQFAGTCIGCFLLVLSAQWLHRVAREYDAAIARRRLAFMKQQATTDIHTPSSNSTDYKKDLNCYNHDYFDSRGTWLLANDNVISNLLQPILYTLSHNWVWDSRAGSSYNAVYPTLAEHLVKAAIFTIQWGQSYVIMLMFMYYNGYIIISCILGALFGRMIFNYEPITNFTRSESESNDRKCCM</sequence>
<keyword evidence="6" id="KW-0813">Transport</keyword>
<keyword evidence="6" id="KW-0406">Ion transport</keyword>
<evidence type="ECO:0000256" key="1">
    <source>
        <dbReference type="ARBA" id="ARBA00004141"/>
    </source>
</evidence>
<proteinExistence type="inferred from homology"/>
<evidence type="ECO:0000313" key="8">
    <source>
        <dbReference type="Proteomes" id="UP001360560"/>
    </source>
</evidence>
<organism evidence="7 8">
    <name type="scientific">Saccharomycopsis crataegensis</name>
    <dbReference type="NCBI Taxonomy" id="43959"/>
    <lineage>
        <taxon>Eukaryota</taxon>
        <taxon>Fungi</taxon>
        <taxon>Dikarya</taxon>
        <taxon>Ascomycota</taxon>
        <taxon>Saccharomycotina</taxon>
        <taxon>Saccharomycetes</taxon>
        <taxon>Saccharomycopsidaceae</taxon>
        <taxon>Saccharomycopsis</taxon>
    </lineage>
</organism>
<evidence type="ECO:0000256" key="4">
    <source>
        <dbReference type="ARBA" id="ARBA00022989"/>
    </source>
</evidence>
<keyword evidence="3 6" id="KW-0812">Transmembrane</keyword>
<dbReference type="Proteomes" id="UP001360560">
    <property type="component" value="Unassembled WGS sequence"/>
</dbReference>
<keyword evidence="8" id="KW-1185">Reference proteome</keyword>
<dbReference type="InterPro" id="IPR007274">
    <property type="entry name" value="Cop_transporter"/>
</dbReference>
<evidence type="ECO:0000313" key="7">
    <source>
        <dbReference type="EMBL" id="GMM33522.1"/>
    </source>
</evidence>
<dbReference type="GO" id="GO:0016020">
    <property type="term" value="C:membrane"/>
    <property type="evidence" value="ECO:0007669"/>
    <property type="project" value="UniProtKB-SubCell"/>
</dbReference>
<feature type="transmembrane region" description="Helical" evidence="6">
    <location>
        <begin position="179"/>
        <end position="201"/>
    </location>
</feature>
<dbReference type="PANTHER" id="PTHR12483:SF73">
    <property type="entry name" value="COPPER TRANSPORT PROTEIN CTR3"/>
    <property type="match status" value="1"/>
</dbReference>
<dbReference type="AlphaFoldDB" id="A0AAV5QFJ9"/>
<dbReference type="RefSeq" id="XP_064850522.1">
    <property type="nucleotide sequence ID" value="XM_064994450.1"/>
</dbReference>
<dbReference type="GO" id="GO:0005375">
    <property type="term" value="F:copper ion transmembrane transporter activity"/>
    <property type="evidence" value="ECO:0007669"/>
    <property type="project" value="UniProtKB-UniRule"/>
</dbReference>
<comment type="caution">
    <text evidence="7">The sequence shown here is derived from an EMBL/GenBank/DDBJ whole genome shotgun (WGS) entry which is preliminary data.</text>
</comment>
<keyword evidence="5 6" id="KW-0472">Membrane</keyword>
<keyword evidence="6" id="KW-0186">Copper</keyword>
<evidence type="ECO:0000256" key="6">
    <source>
        <dbReference type="RuleBase" id="RU367022"/>
    </source>
</evidence>
<dbReference type="GeneID" id="90071501"/>
<comment type="similarity">
    <text evidence="2 6">Belongs to the copper transporter (Ctr) (TC 1.A.56) family. SLC31A subfamily.</text>
</comment>